<protein>
    <recommendedName>
        <fullName evidence="1">Histone deacetylase domain-containing protein</fullName>
    </recommendedName>
</protein>
<dbReference type="GO" id="GO:0004407">
    <property type="term" value="F:histone deacetylase activity"/>
    <property type="evidence" value="ECO:0007669"/>
    <property type="project" value="InterPro"/>
</dbReference>
<dbReference type="GO" id="GO:0070210">
    <property type="term" value="C:Rpd3L-Expanded complex"/>
    <property type="evidence" value="ECO:0007669"/>
    <property type="project" value="TreeGrafter"/>
</dbReference>
<dbReference type="PANTHER" id="PTHR10625">
    <property type="entry name" value="HISTONE DEACETYLASE HDAC1-RELATED"/>
    <property type="match status" value="1"/>
</dbReference>
<dbReference type="InterPro" id="IPR037138">
    <property type="entry name" value="His_deacetylse_dom_sf"/>
</dbReference>
<dbReference type="InterPro" id="IPR023801">
    <property type="entry name" value="His_deacetylse_dom"/>
</dbReference>
<keyword evidence="3" id="KW-1185">Reference proteome</keyword>
<evidence type="ECO:0000313" key="2">
    <source>
        <dbReference type="EMBL" id="KAK0432557.1"/>
    </source>
</evidence>
<dbReference type="PANTHER" id="PTHR10625:SF2">
    <property type="entry name" value="HISTONE DEACETYLASE"/>
    <property type="match status" value="1"/>
</dbReference>
<comment type="caution">
    <text evidence="2">The sequence shown here is derived from an EMBL/GenBank/DDBJ whole genome shotgun (WGS) entry which is preliminary data.</text>
</comment>
<dbReference type="AlphaFoldDB" id="A0AA39MFP5"/>
<accession>A0AA39MFP5</accession>
<proteinExistence type="predicted"/>
<name>A0AA39MFP5_9AGAR</name>
<sequence>MSSFYTDEYVHFLNRVTPGTSEELTYHGTHCICIAATDSPVVLVGEDNPPFEGVFEFCSISAGGSMAAARRIASGASDICINRAGGLHHAKKREASGFCYINDIVFGILELLHAYPRVLYVDTVGIATSSLCRKIPEHSAYSFCHDTWIFLGTLVEYSRYIL</sequence>
<gene>
    <name evidence="2" type="ORF">EV421DRAFT_2063854</name>
</gene>
<dbReference type="Pfam" id="PF00850">
    <property type="entry name" value="Hist_deacetyl"/>
    <property type="match status" value="1"/>
</dbReference>
<dbReference type="Gene3D" id="3.40.800.20">
    <property type="entry name" value="Histone deacetylase domain"/>
    <property type="match status" value="1"/>
</dbReference>
<evidence type="ECO:0000313" key="3">
    <source>
        <dbReference type="Proteomes" id="UP001175226"/>
    </source>
</evidence>
<dbReference type="InterPro" id="IPR023696">
    <property type="entry name" value="Ureohydrolase_dom_sf"/>
</dbReference>
<reference evidence="2" key="1">
    <citation type="submission" date="2023-06" db="EMBL/GenBank/DDBJ databases">
        <authorList>
            <consortium name="Lawrence Berkeley National Laboratory"/>
            <person name="Ahrendt S."/>
            <person name="Sahu N."/>
            <person name="Indic B."/>
            <person name="Wong-Bajracharya J."/>
            <person name="Merenyi Z."/>
            <person name="Ke H.-M."/>
            <person name="Monk M."/>
            <person name="Kocsube S."/>
            <person name="Drula E."/>
            <person name="Lipzen A."/>
            <person name="Balint B."/>
            <person name="Henrissat B."/>
            <person name="Andreopoulos B."/>
            <person name="Martin F.M."/>
            <person name="Harder C.B."/>
            <person name="Rigling D."/>
            <person name="Ford K.L."/>
            <person name="Foster G.D."/>
            <person name="Pangilinan J."/>
            <person name="Papanicolaou A."/>
            <person name="Barry K."/>
            <person name="LaButti K."/>
            <person name="Viragh M."/>
            <person name="Koriabine M."/>
            <person name="Yan M."/>
            <person name="Riley R."/>
            <person name="Champramary S."/>
            <person name="Plett K.L."/>
            <person name="Tsai I.J."/>
            <person name="Slot J."/>
            <person name="Sipos G."/>
            <person name="Plett J."/>
            <person name="Nagy L.G."/>
            <person name="Grigoriev I.V."/>
        </authorList>
    </citation>
    <scope>NUCLEOTIDE SEQUENCE</scope>
    <source>
        <strain evidence="2">FPL87.14</strain>
    </source>
</reference>
<evidence type="ECO:0000259" key="1">
    <source>
        <dbReference type="Pfam" id="PF00850"/>
    </source>
</evidence>
<dbReference type="PRINTS" id="PR01271">
    <property type="entry name" value="HISDACETLASE"/>
</dbReference>
<dbReference type="GO" id="GO:0031507">
    <property type="term" value="P:heterochromatin formation"/>
    <property type="evidence" value="ECO:0007669"/>
    <property type="project" value="TreeGrafter"/>
</dbReference>
<dbReference type="EMBL" id="JAUEPT010000092">
    <property type="protein sequence ID" value="KAK0432557.1"/>
    <property type="molecule type" value="Genomic_DNA"/>
</dbReference>
<feature type="domain" description="Histone deacetylase" evidence="1">
    <location>
        <begin position="3"/>
        <end position="122"/>
    </location>
</feature>
<dbReference type="Proteomes" id="UP001175226">
    <property type="component" value="Unassembled WGS sequence"/>
</dbReference>
<organism evidence="2 3">
    <name type="scientific">Armillaria borealis</name>
    <dbReference type="NCBI Taxonomy" id="47425"/>
    <lineage>
        <taxon>Eukaryota</taxon>
        <taxon>Fungi</taxon>
        <taxon>Dikarya</taxon>
        <taxon>Basidiomycota</taxon>
        <taxon>Agaricomycotina</taxon>
        <taxon>Agaricomycetes</taxon>
        <taxon>Agaricomycetidae</taxon>
        <taxon>Agaricales</taxon>
        <taxon>Marasmiineae</taxon>
        <taxon>Physalacriaceae</taxon>
        <taxon>Armillaria</taxon>
    </lineage>
</organism>
<dbReference type="SUPFAM" id="SSF52768">
    <property type="entry name" value="Arginase/deacetylase"/>
    <property type="match status" value="1"/>
</dbReference>
<dbReference type="InterPro" id="IPR003084">
    <property type="entry name" value="HDAC_I/II"/>
</dbReference>